<feature type="region of interest" description="Disordered" evidence="1">
    <location>
        <begin position="1"/>
        <end position="116"/>
    </location>
</feature>
<dbReference type="AlphaFoldDB" id="A0AA39VTM6"/>
<dbReference type="Proteomes" id="UP001168877">
    <property type="component" value="Unassembled WGS sequence"/>
</dbReference>
<dbReference type="Pfam" id="PF15346">
    <property type="entry name" value="ARGLU"/>
    <property type="match status" value="1"/>
</dbReference>
<sequence length="386" mass="44999">MPRELSHSRSRSPSYRRRHSPSPRYSRRSRRDRSRSPFSHSRRKSRSISPRRRKARSPTPRRHKSRSPTPRRHKRQRSGSLSLSPTHKSLSPSLGSVEQKNASEKLRKEEEDKKRRQLEAELKLIDEETARRVEEAIRKKVAESLNSEEIKLEIQRRLDEGRRRLQDEVAAQLEKEKEEALIEARRKEEQARREIEELEKMLEENQRRVEESQRKEAEEQQRREEERYRELERIQREKEEAMHRKKQQEEEERLNQMKLLVRDVTVILGSHRASLSCPSHGLVRSPSVLLPVPDLFVMAGRLGDLDYGPYPTRFGPTWNSKRSYEVRPESEVEAGAARADCDGAASAAPRFEACRAGSSLGTARCGSISRRNHLGQKKNETSMAAV</sequence>
<accession>A0AA39VTM6</accession>
<gene>
    <name evidence="2" type="ORF">LWI29_023898</name>
</gene>
<dbReference type="GO" id="GO:0005654">
    <property type="term" value="C:nucleoplasm"/>
    <property type="evidence" value="ECO:0007669"/>
    <property type="project" value="TreeGrafter"/>
</dbReference>
<proteinExistence type="predicted"/>
<evidence type="ECO:0000256" key="1">
    <source>
        <dbReference type="SAM" id="MobiDB-lite"/>
    </source>
</evidence>
<feature type="compositionally biased region" description="Basic and acidic residues" evidence="1">
    <location>
        <begin position="101"/>
        <end position="116"/>
    </location>
</feature>
<feature type="compositionally biased region" description="Basic residues" evidence="1">
    <location>
        <begin position="8"/>
        <end position="33"/>
    </location>
</feature>
<dbReference type="PANTHER" id="PTHR31711">
    <property type="entry name" value="ARGININE AND GLUTAMATE-RICH PROTEIN 1"/>
    <property type="match status" value="1"/>
</dbReference>
<evidence type="ECO:0000313" key="2">
    <source>
        <dbReference type="EMBL" id="KAK0590201.1"/>
    </source>
</evidence>
<keyword evidence="3" id="KW-1185">Reference proteome</keyword>
<reference evidence="2" key="2">
    <citation type="submission" date="2023-06" db="EMBL/GenBank/DDBJ databases">
        <authorList>
            <person name="Swenson N.G."/>
            <person name="Wegrzyn J.L."/>
            <person name="Mcevoy S.L."/>
        </authorList>
    </citation>
    <scope>NUCLEOTIDE SEQUENCE</scope>
    <source>
        <strain evidence="2">NS2018</strain>
        <tissue evidence="2">Leaf</tissue>
    </source>
</reference>
<protein>
    <submittedName>
        <fullName evidence="2">Uncharacterized protein</fullName>
    </submittedName>
</protein>
<dbReference type="PANTHER" id="PTHR31711:SF1">
    <property type="entry name" value="ARGININE AND GLUTAMATE-RICH PROTEIN 1"/>
    <property type="match status" value="1"/>
</dbReference>
<dbReference type="GO" id="GO:0045296">
    <property type="term" value="F:cadherin binding"/>
    <property type="evidence" value="ECO:0007669"/>
    <property type="project" value="TreeGrafter"/>
</dbReference>
<feature type="compositionally biased region" description="Polar residues" evidence="1">
    <location>
        <begin position="78"/>
        <end position="100"/>
    </location>
</feature>
<organism evidence="2 3">
    <name type="scientific">Acer saccharum</name>
    <name type="common">Sugar maple</name>
    <dbReference type="NCBI Taxonomy" id="4024"/>
    <lineage>
        <taxon>Eukaryota</taxon>
        <taxon>Viridiplantae</taxon>
        <taxon>Streptophyta</taxon>
        <taxon>Embryophyta</taxon>
        <taxon>Tracheophyta</taxon>
        <taxon>Spermatophyta</taxon>
        <taxon>Magnoliopsida</taxon>
        <taxon>eudicotyledons</taxon>
        <taxon>Gunneridae</taxon>
        <taxon>Pentapetalae</taxon>
        <taxon>rosids</taxon>
        <taxon>malvids</taxon>
        <taxon>Sapindales</taxon>
        <taxon>Sapindaceae</taxon>
        <taxon>Hippocastanoideae</taxon>
        <taxon>Acereae</taxon>
        <taxon>Acer</taxon>
    </lineage>
</organism>
<dbReference type="InterPro" id="IPR033371">
    <property type="entry name" value="ARGLU1"/>
</dbReference>
<comment type="caution">
    <text evidence="2">The sequence shown here is derived from an EMBL/GenBank/DDBJ whole genome shotgun (WGS) entry which is preliminary data.</text>
</comment>
<evidence type="ECO:0000313" key="3">
    <source>
        <dbReference type="Proteomes" id="UP001168877"/>
    </source>
</evidence>
<dbReference type="EMBL" id="JAUESC010000381">
    <property type="protein sequence ID" value="KAK0590201.1"/>
    <property type="molecule type" value="Genomic_DNA"/>
</dbReference>
<dbReference type="GO" id="GO:0005739">
    <property type="term" value="C:mitochondrion"/>
    <property type="evidence" value="ECO:0007669"/>
    <property type="project" value="TreeGrafter"/>
</dbReference>
<feature type="region of interest" description="Disordered" evidence="1">
    <location>
        <begin position="203"/>
        <end position="227"/>
    </location>
</feature>
<reference evidence="2" key="1">
    <citation type="journal article" date="2022" name="Plant J.">
        <title>Strategies of tolerance reflected in two North American maple genomes.</title>
        <authorList>
            <person name="McEvoy S.L."/>
            <person name="Sezen U.U."/>
            <person name="Trouern-Trend A."/>
            <person name="McMahon S.M."/>
            <person name="Schaberg P.G."/>
            <person name="Yang J."/>
            <person name="Wegrzyn J.L."/>
            <person name="Swenson N.G."/>
        </authorList>
    </citation>
    <scope>NUCLEOTIDE SEQUENCE</scope>
    <source>
        <strain evidence="2">NS2018</strain>
    </source>
</reference>
<name>A0AA39VTM6_ACESA</name>
<feature type="compositionally biased region" description="Basic residues" evidence="1">
    <location>
        <begin position="40"/>
        <end position="77"/>
    </location>
</feature>